<feature type="transmembrane region" description="Helical" evidence="7">
    <location>
        <begin position="114"/>
        <end position="133"/>
    </location>
</feature>
<dbReference type="PANTHER" id="PTHR43124">
    <property type="entry name" value="PURINE EFFLUX PUMP PBUE"/>
    <property type="match status" value="1"/>
</dbReference>
<keyword evidence="5 7" id="KW-1133">Transmembrane helix</keyword>
<feature type="transmembrane region" description="Helical" evidence="7">
    <location>
        <begin position="294"/>
        <end position="312"/>
    </location>
</feature>
<feature type="transmembrane region" description="Helical" evidence="7">
    <location>
        <begin position="154"/>
        <end position="172"/>
    </location>
</feature>
<dbReference type="Gene3D" id="1.20.1250.20">
    <property type="entry name" value="MFS general substrate transporter like domains"/>
    <property type="match status" value="2"/>
</dbReference>
<feature type="transmembrane region" description="Helical" evidence="7">
    <location>
        <begin position="184"/>
        <end position="204"/>
    </location>
</feature>
<feature type="transmembrane region" description="Helical" evidence="7">
    <location>
        <begin position="57"/>
        <end position="78"/>
    </location>
</feature>
<dbReference type="InterPro" id="IPR050189">
    <property type="entry name" value="MFS_Efflux_Transporters"/>
</dbReference>
<feature type="transmembrane region" description="Helical" evidence="7">
    <location>
        <begin position="228"/>
        <end position="249"/>
    </location>
</feature>
<reference evidence="9 10" key="1">
    <citation type="submission" date="2018-11" db="EMBL/GenBank/DDBJ databases">
        <title>Clostridium sp. nov., a member of the family Erysipelotrichaceae isolated from pig faeces.</title>
        <authorList>
            <person name="Chang Y.-H."/>
        </authorList>
    </citation>
    <scope>NUCLEOTIDE SEQUENCE [LARGE SCALE GENOMIC DNA]</scope>
    <source>
        <strain evidence="9 10">YH-panp20</strain>
    </source>
</reference>
<dbReference type="GO" id="GO:0022857">
    <property type="term" value="F:transmembrane transporter activity"/>
    <property type="evidence" value="ECO:0007669"/>
    <property type="project" value="InterPro"/>
</dbReference>
<name>A0A3N0I253_9FIRM</name>
<proteinExistence type="predicted"/>
<dbReference type="PROSITE" id="PS50850">
    <property type="entry name" value="MFS"/>
    <property type="match status" value="1"/>
</dbReference>
<evidence type="ECO:0000259" key="8">
    <source>
        <dbReference type="PROSITE" id="PS50850"/>
    </source>
</evidence>
<dbReference type="Proteomes" id="UP000276568">
    <property type="component" value="Unassembled WGS sequence"/>
</dbReference>
<comment type="subcellular location">
    <subcellularLocation>
        <location evidence="1">Cell membrane</location>
        <topology evidence="1">Multi-pass membrane protein</topology>
    </subcellularLocation>
</comment>
<feature type="transmembrane region" description="Helical" evidence="7">
    <location>
        <begin position="18"/>
        <end position="37"/>
    </location>
</feature>
<feature type="transmembrane region" description="Helical" evidence="7">
    <location>
        <begin position="318"/>
        <end position="336"/>
    </location>
</feature>
<evidence type="ECO:0000256" key="3">
    <source>
        <dbReference type="ARBA" id="ARBA00022475"/>
    </source>
</evidence>
<feature type="transmembrane region" description="Helical" evidence="7">
    <location>
        <begin position="392"/>
        <end position="414"/>
    </location>
</feature>
<evidence type="ECO:0000256" key="7">
    <source>
        <dbReference type="SAM" id="Phobius"/>
    </source>
</evidence>
<dbReference type="AlphaFoldDB" id="A0A3N0I253"/>
<dbReference type="InterPro" id="IPR011701">
    <property type="entry name" value="MFS"/>
</dbReference>
<keyword evidence="2" id="KW-0813">Transport</keyword>
<evidence type="ECO:0000256" key="5">
    <source>
        <dbReference type="ARBA" id="ARBA00022989"/>
    </source>
</evidence>
<protein>
    <submittedName>
        <fullName evidence="9">MFS transporter</fullName>
    </submittedName>
</protein>
<accession>A0A3N0I253</accession>
<dbReference type="GO" id="GO:0005886">
    <property type="term" value="C:plasma membrane"/>
    <property type="evidence" value="ECO:0007669"/>
    <property type="project" value="UniProtKB-SubCell"/>
</dbReference>
<gene>
    <name evidence="9" type="ORF">EDX97_00010</name>
</gene>
<keyword evidence="4 7" id="KW-0812">Transmembrane</keyword>
<comment type="caution">
    <text evidence="9">The sequence shown here is derived from an EMBL/GenBank/DDBJ whole genome shotgun (WGS) entry which is preliminary data.</text>
</comment>
<evidence type="ECO:0000256" key="6">
    <source>
        <dbReference type="ARBA" id="ARBA00023136"/>
    </source>
</evidence>
<feature type="transmembrane region" description="Helical" evidence="7">
    <location>
        <begin position="255"/>
        <end position="274"/>
    </location>
</feature>
<feature type="transmembrane region" description="Helical" evidence="7">
    <location>
        <begin position="85"/>
        <end position="108"/>
    </location>
</feature>
<dbReference type="InterPro" id="IPR036259">
    <property type="entry name" value="MFS_trans_sf"/>
</dbReference>
<keyword evidence="6 7" id="KW-0472">Membrane</keyword>
<feature type="domain" description="Major facilitator superfamily (MFS) profile" evidence="8">
    <location>
        <begin position="13"/>
        <end position="415"/>
    </location>
</feature>
<evidence type="ECO:0000313" key="9">
    <source>
        <dbReference type="EMBL" id="RNM30998.1"/>
    </source>
</evidence>
<dbReference type="PANTHER" id="PTHR43124:SF3">
    <property type="entry name" value="CHLORAMPHENICOL EFFLUX PUMP RV0191"/>
    <property type="match status" value="1"/>
</dbReference>
<sequence>MNTFLKKLGMGQKLAKNFWAILIVAFSGAIIYGLPYFRFDYYDAYLKTYHLTNTQMGVFGSILGIFGMISYLFGGVVADRFSTRMILTVSLIGTGLGGFVHLLPLNYYQLVCLYAFWGVSSLFAFWPACVKAVRILSGSDDQGKAYGFFEGGRGVGAALMAMGAVAAFRYGIGRINNEVAGMKAVILYYSILTIAMGIFCFFTVKDEKMDPSDRISFKGIGEVLKMPAVWIIGFVTFCNYVFTLSLYYFTPYATSILGATVTFGAMLAAMKRWFSLFGNIGGGYFSDKFGTSKALLISFIVMIVGTAAILILPLNKSSIVPFTILFIVIYVFYNVNYAQTWAMMDEGAIPEKYSGTAAGIISTIGYLPEIFVSLLAGIMIDQHPGVAGYRQFFGFLIVMLILGAIFVVIWKAYLKKHVTAKAN</sequence>
<dbReference type="OrthoDB" id="9773404at2"/>
<keyword evidence="3" id="KW-1003">Cell membrane</keyword>
<organism evidence="9 10">
    <name type="scientific">Absicoccus porci</name>
    <dbReference type="NCBI Taxonomy" id="2486576"/>
    <lineage>
        <taxon>Bacteria</taxon>
        <taxon>Bacillati</taxon>
        <taxon>Bacillota</taxon>
        <taxon>Erysipelotrichia</taxon>
        <taxon>Erysipelotrichales</taxon>
        <taxon>Erysipelotrichaceae</taxon>
        <taxon>Absicoccus</taxon>
    </lineage>
</organism>
<dbReference type="Pfam" id="PF07690">
    <property type="entry name" value="MFS_1"/>
    <property type="match status" value="1"/>
</dbReference>
<keyword evidence="10" id="KW-1185">Reference proteome</keyword>
<dbReference type="EMBL" id="RJQC01000001">
    <property type="protein sequence ID" value="RNM30998.1"/>
    <property type="molecule type" value="Genomic_DNA"/>
</dbReference>
<evidence type="ECO:0000256" key="1">
    <source>
        <dbReference type="ARBA" id="ARBA00004651"/>
    </source>
</evidence>
<evidence type="ECO:0000313" key="10">
    <source>
        <dbReference type="Proteomes" id="UP000276568"/>
    </source>
</evidence>
<evidence type="ECO:0000256" key="2">
    <source>
        <dbReference type="ARBA" id="ARBA00022448"/>
    </source>
</evidence>
<dbReference type="SUPFAM" id="SSF103473">
    <property type="entry name" value="MFS general substrate transporter"/>
    <property type="match status" value="1"/>
</dbReference>
<evidence type="ECO:0000256" key="4">
    <source>
        <dbReference type="ARBA" id="ARBA00022692"/>
    </source>
</evidence>
<feature type="transmembrane region" description="Helical" evidence="7">
    <location>
        <begin position="357"/>
        <end position="380"/>
    </location>
</feature>
<dbReference type="RefSeq" id="WP_128519179.1">
    <property type="nucleotide sequence ID" value="NZ_JAQXZP010000024.1"/>
</dbReference>
<dbReference type="InterPro" id="IPR020846">
    <property type="entry name" value="MFS_dom"/>
</dbReference>